<feature type="signal peptide" evidence="1">
    <location>
        <begin position="1"/>
        <end position="22"/>
    </location>
</feature>
<dbReference type="Proteomes" id="UP000664203">
    <property type="component" value="Unassembled WGS sequence"/>
</dbReference>
<feature type="chain" id="PRO_5034601585" evidence="1">
    <location>
        <begin position="23"/>
        <end position="215"/>
    </location>
</feature>
<evidence type="ECO:0000313" key="2">
    <source>
        <dbReference type="EMBL" id="CAF9935079.1"/>
    </source>
</evidence>
<name>A0A8H3IZF6_9LECA</name>
<proteinExistence type="predicted"/>
<gene>
    <name evidence="2" type="ORF">ALECFALPRED_006237</name>
</gene>
<organism evidence="2 3">
    <name type="scientific">Alectoria fallacina</name>
    <dbReference type="NCBI Taxonomy" id="1903189"/>
    <lineage>
        <taxon>Eukaryota</taxon>
        <taxon>Fungi</taxon>
        <taxon>Dikarya</taxon>
        <taxon>Ascomycota</taxon>
        <taxon>Pezizomycotina</taxon>
        <taxon>Lecanoromycetes</taxon>
        <taxon>OSLEUM clade</taxon>
        <taxon>Lecanoromycetidae</taxon>
        <taxon>Lecanorales</taxon>
        <taxon>Lecanorineae</taxon>
        <taxon>Parmeliaceae</taxon>
        <taxon>Alectoria</taxon>
    </lineage>
</organism>
<dbReference type="OrthoDB" id="5354291at2759"/>
<protein>
    <submittedName>
        <fullName evidence="2">Uncharacterized protein</fullName>
    </submittedName>
</protein>
<dbReference type="EMBL" id="CAJPDR010000399">
    <property type="protein sequence ID" value="CAF9935079.1"/>
    <property type="molecule type" value="Genomic_DNA"/>
</dbReference>
<sequence>MMLPRRLHLSAILGIQVSIAVALNTPLPLNEDLPLNLINITNTSIKAPLGHLRNLTYAPWPPQPYQIPLHLPFDFPHLTIVRAREFHGSRPVSVPRLQDFLREFRDNLAQEYPIPGFVPRLAKQSTIDILSYTVWGIELNEGLIGHRLPTEIAIAVLDEIARLLGIHGPTYLFFSITEGMSTDAYGFLEIEEFGGGDVVSLNRSSANGDNVFQTA</sequence>
<accession>A0A8H3IZF6</accession>
<evidence type="ECO:0000313" key="3">
    <source>
        <dbReference type="Proteomes" id="UP000664203"/>
    </source>
</evidence>
<reference evidence="2" key="1">
    <citation type="submission" date="2021-03" db="EMBL/GenBank/DDBJ databases">
        <authorList>
            <person name="Tagirdzhanova G."/>
        </authorList>
    </citation>
    <scope>NUCLEOTIDE SEQUENCE</scope>
</reference>
<comment type="caution">
    <text evidence="2">The sequence shown here is derived from an EMBL/GenBank/DDBJ whole genome shotgun (WGS) entry which is preliminary data.</text>
</comment>
<keyword evidence="3" id="KW-1185">Reference proteome</keyword>
<keyword evidence="1" id="KW-0732">Signal</keyword>
<dbReference type="AlphaFoldDB" id="A0A8H3IZF6"/>
<evidence type="ECO:0000256" key="1">
    <source>
        <dbReference type="SAM" id="SignalP"/>
    </source>
</evidence>